<gene>
    <name evidence="1" type="ORF">SAMN02787144_103922</name>
</gene>
<protein>
    <submittedName>
        <fullName evidence="1">Uncharacterized protein</fullName>
    </submittedName>
</protein>
<evidence type="ECO:0000313" key="1">
    <source>
        <dbReference type="EMBL" id="SFY43785.1"/>
    </source>
</evidence>
<sequence length="99" mass="10737">MQLPTGKALTVRAAADRRSWASLAPAERRRLVGPEGGSCLLAVKNGGGPFTRTAFYGTRPYSQLRAEFERRRQALQQTGDIPDPREAQIVRLKAGSGNG</sequence>
<proteinExistence type="predicted"/>
<evidence type="ECO:0000313" key="2">
    <source>
        <dbReference type="Proteomes" id="UP000181909"/>
    </source>
</evidence>
<accession>A0A1K2F7N1</accession>
<dbReference type="AlphaFoldDB" id="A0A1K2F7N1"/>
<dbReference type="RefSeq" id="WP_256260367.1">
    <property type="nucleotide sequence ID" value="NZ_CP108277.1"/>
</dbReference>
<dbReference type="Proteomes" id="UP000181909">
    <property type="component" value="Unassembled WGS sequence"/>
</dbReference>
<dbReference type="EMBL" id="FPJO01000039">
    <property type="protein sequence ID" value="SFY43785.1"/>
    <property type="molecule type" value="Genomic_DNA"/>
</dbReference>
<name>A0A1K2F7N1_STRAR</name>
<organism evidence="1 2">
    <name type="scientific">Streptomyces atratus</name>
    <dbReference type="NCBI Taxonomy" id="1893"/>
    <lineage>
        <taxon>Bacteria</taxon>
        <taxon>Bacillati</taxon>
        <taxon>Actinomycetota</taxon>
        <taxon>Actinomycetes</taxon>
        <taxon>Kitasatosporales</taxon>
        <taxon>Streptomycetaceae</taxon>
        <taxon>Streptomyces</taxon>
    </lineage>
</organism>
<reference evidence="1 2" key="1">
    <citation type="submission" date="2016-11" db="EMBL/GenBank/DDBJ databases">
        <authorList>
            <person name="Jaros S."/>
            <person name="Januszkiewicz K."/>
            <person name="Wedrychowicz H."/>
        </authorList>
    </citation>
    <scope>NUCLEOTIDE SEQUENCE [LARGE SCALE GENOMIC DNA]</scope>
    <source>
        <strain evidence="1 2">OK807</strain>
    </source>
</reference>